<dbReference type="PROSITE" id="PS01218">
    <property type="entry name" value="TATC"/>
    <property type="match status" value="1"/>
</dbReference>
<dbReference type="EMBL" id="JAOUSE010000062">
    <property type="protein sequence ID" value="MCU9595601.1"/>
    <property type="molecule type" value="Genomic_DNA"/>
</dbReference>
<keyword evidence="7" id="KW-1185">Reference proteome</keyword>
<dbReference type="PANTHER" id="PTHR30371:SF0">
    <property type="entry name" value="SEC-INDEPENDENT PROTEIN TRANSLOCASE PROTEIN TATC, CHLOROPLASTIC-RELATED"/>
    <property type="match status" value="1"/>
</dbReference>
<organism evidence="6 7">
    <name type="scientific">Pallidibacillus thermolactis</name>
    <dbReference type="NCBI Taxonomy" id="251051"/>
    <lineage>
        <taxon>Bacteria</taxon>
        <taxon>Bacillati</taxon>
        <taxon>Bacillota</taxon>
        <taxon>Bacilli</taxon>
        <taxon>Bacillales</taxon>
        <taxon>Bacillaceae</taxon>
        <taxon>Pallidibacillus</taxon>
    </lineage>
</organism>
<dbReference type="Pfam" id="PF00902">
    <property type="entry name" value="TatC"/>
    <property type="match status" value="1"/>
</dbReference>
<comment type="subcellular location">
    <subcellularLocation>
        <location evidence="5">Cell membrane</location>
        <topology evidence="5">Multi-pass membrane protein</topology>
    </subcellularLocation>
    <subcellularLocation>
        <location evidence="1">Membrane</location>
        <topology evidence="1">Multi-pass membrane protein</topology>
    </subcellularLocation>
</comment>
<evidence type="ECO:0000256" key="4">
    <source>
        <dbReference type="ARBA" id="ARBA00023136"/>
    </source>
</evidence>
<protein>
    <recommendedName>
        <fullName evidence="5">Sec-independent protein translocase protein TatC</fullName>
    </recommendedName>
</protein>
<evidence type="ECO:0000256" key="2">
    <source>
        <dbReference type="ARBA" id="ARBA00022692"/>
    </source>
</evidence>
<keyword evidence="3 5" id="KW-1133">Transmembrane helix</keyword>
<keyword evidence="5" id="KW-1003">Cell membrane</keyword>
<sequence>MDTMGNKMTIQDHIAELRRRLIATICFFILAFVGGFFLTEPLIIYLQQTNTATRLELNTFRLTDPLKVYFQITFLIACVFTAPFILYQLWAFISPGLYKKERKITLTYIPISILLFLGGISFSYFILFPFLVDFMFHLNAQMELNAVIGINEYFEFLFQITIPFGLLFQLPVIILFLTRLGIITPSFLSKVRKYAYFILLILAALITPPDIMSHIMVTIPLFVLYEISILISKMAYRKIEKVEQIRSARHIHKI</sequence>
<evidence type="ECO:0000256" key="1">
    <source>
        <dbReference type="ARBA" id="ARBA00004141"/>
    </source>
</evidence>
<accession>A0ABT2WJH7</accession>
<keyword evidence="5" id="KW-0653">Protein transport</keyword>
<dbReference type="PANTHER" id="PTHR30371">
    <property type="entry name" value="SEC-INDEPENDENT PROTEIN TRANSLOCASE PROTEIN TATC"/>
    <property type="match status" value="1"/>
</dbReference>
<feature type="transmembrane region" description="Helical" evidence="5">
    <location>
        <begin position="68"/>
        <end position="93"/>
    </location>
</feature>
<keyword evidence="4 5" id="KW-0472">Membrane</keyword>
<reference evidence="6 7" key="1">
    <citation type="submission" date="2022-10" db="EMBL/GenBank/DDBJ databases">
        <title>Description of Fervidibacillus gen. nov. in the family Fervidibacillaceae fam. nov. with two species, Fervidibacillus albus sp. nov., and Fervidibacillus halotolerans sp. nov., isolated from tidal flat sediments.</title>
        <authorList>
            <person name="Kwon K.K."/>
            <person name="Yang S.-H."/>
        </authorList>
    </citation>
    <scope>NUCLEOTIDE SEQUENCE [LARGE SCALE GENOMIC DNA]</scope>
    <source>
        <strain evidence="6 7">DSM 23332</strain>
    </source>
</reference>
<comment type="caution">
    <text evidence="6">The sequence shown here is derived from an EMBL/GenBank/DDBJ whole genome shotgun (WGS) entry which is preliminary data.</text>
</comment>
<keyword evidence="5" id="KW-0811">Translocation</keyword>
<feature type="transmembrane region" description="Helical" evidence="5">
    <location>
        <begin position="217"/>
        <end position="236"/>
    </location>
</feature>
<name>A0ABT2WJH7_9BACI</name>
<proteinExistence type="inferred from homology"/>
<evidence type="ECO:0000256" key="3">
    <source>
        <dbReference type="ARBA" id="ARBA00022989"/>
    </source>
</evidence>
<evidence type="ECO:0000313" key="6">
    <source>
        <dbReference type="EMBL" id="MCU9595601.1"/>
    </source>
</evidence>
<dbReference type="InterPro" id="IPR019820">
    <property type="entry name" value="Sec-indep_translocase_CS"/>
</dbReference>
<dbReference type="InterPro" id="IPR002033">
    <property type="entry name" value="TatC"/>
</dbReference>
<feature type="transmembrane region" description="Helical" evidence="5">
    <location>
        <begin position="21"/>
        <end position="48"/>
    </location>
</feature>
<feature type="transmembrane region" description="Helical" evidence="5">
    <location>
        <begin position="156"/>
        <end position="182"/>
    </location>
</feature>
<comment type="subunit">
    <text evidence="5">Forms a complex with TatA.</text>
</comment>
<keyword evidence="2 5" id="KW-0812">Transmembrane</keyword>
<dbReference type="NCBIfam" id="TIGR00945">
    <property type="entry name" value="tatC"/>
    <property type="match status" value="1"/>
</dbReference>
<dbReference type="HAMAP" id="MF_00902">
    <property type="entry name" value="TatC"/>
    <property type="match status" value="1"/>
</dbReference>
<feature type="transmembrane region" description="Helical" evidence="5">
    <location>
        <begin position="105"/>
        <end position="136"/>
    </location>
</feature>
<comment type="function">
    <text evidence="5">Part of the twin-arginine translocation (Tat) system that transports large folded proteins containing a characteristic twin-arginine motif in their signal peptide across membranes.</text>
</comment>
<evidence type="ECO:0000256" key="5">
    <source>
        <dbReference type="HAMAP-Rule" id="MF_00902"/>
    </source>
</evidence>
<feature type="transmembrane region" description="Helical" evidence="5">
    <location>
        <begin position="194"/>
        <end position="211"/>
    </location>
</feature>
<dbReference type="PRINTS" id="PR01840">
    <property type="entry name" value="TATCFAMILY"/>
</dbReference>
<evidence type="ECO:0000313" key="7">
    <source>
        <dbReference type="Proteomes" id="UP001208656"/>
    </source>
</evidence>
<dbReference type="Proteomes" id="UP001208656">
    <property type="component" value="Unassembled WGS sequence"/>
</dbReference>
<gene>
    <name evidence="5 6" type="primary">tatC</name>
    <name evidence="6" type="ORF">OEV82_14295</name>
</gene>
<comment type="similarity">
    <text evidence="5">Belongs to the TatC family.</text>
</comment>
<keyword evidence="5" id="KW-0813">Transport</keyword>